<accession>A0A4D6GXB4</accession>
<evidence type="ECO:0000313" key="6">
    <source>
        <dbReference type="Proteomes" id="UP000296216"/>
    </source>
</evidence>
<dbReference type="InterPro" id="IPR055767">
    <property type="entry name" value="DUF7343"/>
</dbReference>
<keyword evidence="4" id="KW-0812">Transmembrane</keyword>
<feature type="region of interest" description="Disordered" evidence="1">
    <location>
        <begin position="23"/>
        <end position="46"/>
    </location>
</feature>
<proteinExistence type="predicted"/>
<dbReference type="Proteomes" id="UP000323075">
    <property type="component" value="Unassembled WGS sequence"/>
</dbReference>
<evidence type="ECO:0000256" key="1">
    <source>
        <dbReference type="SAM" id="MobiDB-lite"/>
    </source>
</evidence>
<evidence type="ECO:0000259" key="3">
    <source>
        <dbReference type="Pfam" id="PF24036"/>
    </source>
</evidence>
<evidence type="ECO:0000313" key="4">
    <source>
        <dbReference type="EMBL" id="QCC45776.1"/>
    </source>
</evidence>
<dbReference type="RefSeq" id="WP_136361540.1">
    <property type="nucleotide sequence ID" value="NZ_VRYN01000001.1"/>
</dbReference>
<organism evidence="4 6">
    <name type="scientific">Halobacterium salinarum (strain ATCC 33171 / DSM 3754 / JCM 8978 / NBRC 102687 / NCIMB 764 / 91-R6)</name>
    <dbReference type="NCBI Taxonomy" id="2597657"/>
    <lineage>
        <taxon>Archaea</taxon>
        <taxon>Methanobacteriati</taxon>
        <taxon>Methanobacteriota</taxon>
        <taxon>Stenosarchaea group</taxon>
        <taxon>Halobacteria</taxon>
        <taxon>Halobacteriales</taxon>
        <taxon>Halobacteriaceae</taxon>
        <taxon>Halobacterium</taxon>
    </lineage>
</organism>
<dbReference type="Pfam" id="PF24034">
    <property type="entry name" value="DUF7343"/>
    <property type="match status" value="1"/>
</dbReference>
<dbReference type="AlphaFoldDB" id="A0A4D6GXB4"/>
<dbReference type="InterPro" id="IPR055769">
    <property type="entry name" value="DUF7345"/>
</dbReference>
<gene>
    <name evidence="5" type="ORF">APQ99_00550</name>
    <name evidence="4" type="ORF">HBSAL_10665</name>
</gene>
<dbReference type="EMBL" id="CP038631">
    <property type="protein sequence ID" value="QCC45776.1"/>
    <property type="molecule type" value="Genomic_DNA"/>
</dbReference>
<evidence type="ECO:0000313" key="5">
    <source>
        <dbReference type="EMBL" id="TYO82034.1"/>
    </source>
</evidence>
<reference evidence="4" key="3">
    <citation type="journal article" name="MicrobiologyOpen">
        <title>Whole-genome comparison between the type strain of Halobacterium salinarum (DSM 3754(T)) and the laboratory strains R1 and NRC-1.</title>
        <authorList>
            <person name="Pfeiffer F."/>
            <person name="Losensky G."/>
            <person name="Marchfelder A."/>
            <person name="Habermann B."/>
            <person name="Dyall-Smith M."/>
        </authorList>
    </citation>
    <scope>NUCLEOTIDE SEQUENCE</scope>
    <source>
        <strain evidence="4">91-R6</strain>
    </source>
</reference>
<feature type="compositionally biased region" description="Low complexity" evidence="1">
    <location>
        <begin position="28"/>
        <end position="41"/>
    </location>
</feature>
<name>A0A4D6GXB4_HALS9</name>
<evidence type="ECO:0000313" key="7">
    <source>
        <dbReference type="Proteomes" id="UP000323075"/>
    </source>
</evidence>
<reference evidence="5 7" key="2">
    <citation type="submission" date="2019-07" db="EMBL/GenBank/DDBJ databases">
        <title>Genomic Encyclopedia of Archaeal and Bacterial Type Strains, Phase II (KMG-II): from individual species to whole genera.</title>
        <authorList>
            <person name="Goeker M."/>
        </authorList>
    </citation>
    <scope>NUCLEOTIDE SEQUENCE [LARGE SCALE GENOMIC DNA]</scope>
    <source>
        <strain evidence="5 7">DSM 3754</strain>
    </source>
</reference>
<evidence type="ECO:0000259" key="2">
    <source>
        <dbReference type="Pfam" id="PF24034"/>
    </source>
</evidence>
<dbReference type="Pfam" id="PF24036">
    <property type="entry name" value="DUF7345"/>
    <property type="match status" value="1"/>
</dbReference>
<feature type="compositionally biased region" description="Basic and acidic residues" evidence="1">
    <location>
        <begin position="297"/>
        <end position="320"/>
    </location>
</feature>
<dbReference type="EMBL" id="VRYN01000001">
    <property type="protein sequence ID" value="TYO82034.1"/>
    <property type="molecule type" value="Genomic_DNA"/>
</dbReference>
<dbReference type="Proteomes" id="UP000296216">
    <property type="component" value="Chromosome"/>
</dbReference>
<protein>
    <submittedName>
        <fullName evidence="4">Putative transmembrane glycoprotein / HTH domain protein</fullName>
    </submittedName>
</protein>
<keyword evidence="4" id="KW-0472">Membrane</keyword>
<feature type="region of interest" description="Disordered" evidence="1">
    <location>
        <begin position="256"/>
        <end position="327"/>
    </location>
</feature>
<sequence>MRQALLLLVALACLVAVPVGAGGSGHGPAPTAETTAMPAATGSGPQSTVDITVEVTDTGDAHWNVSATYPLGDGNGSVAFDRVSTAFEAGETSAGFSAETFKAAVPGASARVGREMSVTDVRRASRIVEHDGNETGVLTLRFTWTNFAAVDNETITVDAFSGSWFGDLRAGQQLRVRPPENYQADDVSPNTNVVGGAYQWEGGQAFAADEPSLVFVPSPGLSGTGIPATTVGAAAIVLGAAGVTAWAYSRSTLTLPGTGGDDSEGATGPAVDAGDGGESPAPTVDDPEPDDGGGDSAAEREDERIDPELLSDEERVERLLTDNGGRMKQSRIVEETRWSTAKVSQVLSGMDEDGRVEKLRIGRENLISLPGEGVDSDTLAGEHDEAE</sequence>
<reference evidence="4 6" key="1">
    <citation type="journal article" date="2019" name="Microbiol. Resour. Announc.">
        <title>The Genome Sequence of the Halobacterium salinarum Type Strain Is Closely Related to That of Laboratory Strains NRC-1 and R1.</title>
        <authorList>
            <person name="Pfeiffer F."/>
            <person name="Marchfelder A."/>
            <person name="Habermann B."/>
            <person name="Dyall-Smith M.L."/>
        </authorList>
    </citation>
    <scope>NUCLEOTIDE SEQUENCE [LARGE SCALE GENOMIC DNA]</scope>
    <source>
        <strain evidence="4">91-R6</strain>
        <strain evidence="6">ATCC 33171 / DSM 3754 / JCM 8978 / NBRC 102687 / NCIMB 764 / 91-R6</strain>
    </source>
</reference>
<feature type="domain" description="DUF7345" evidence="3">
    <location>
        <begin position="52"/>
        <end position="182"/>
    </location>
</feature>
<feature type="domain" description="DUF7343" evidence="2">
    <location>
        <begin position="309"/>
        <end position="370"/>
    </location>
</feature>
<dbReference type="GeneID" id="39855964"/>